<dbReference type="AlphaFoldDB" id="A0A914CTV8"/>
<feature type="transmembrane region" description="Helical" evidence="1">
    <location>
        <begin position="20"/>
        <end position="40"/>
    </location>
</feature>
<keyword evidence="1" id="KW-1133">Transmembrane helix</keyword>
<feature type="transmembrane region" description="Helical" evidence="1">
    <location>
        <begin position="95"/>
        <end position="120"/>
    </location>
</feature>
<evidence type="ECO:0000313" key="3">
    <source>
        <dbReference type="WBParaSite" id="ACRNAN_scaffold13975.g26811.t1"/>
    </source>
</evidence>
<feature type="transmembrane region" description="Helical" evidence="1">
    <location>
        <begin position="141"/>
        <end position="161"/>
    </location>
</feature>
<dbReference type="WBParaSite" id="ACRNAN_scaffold13975.g26811.t1">
    <property type="protein sequence ID" value="ACRNAN_scaffold13975.g26811.t1"/>
    <property type="gene ID" value="ACRNAN_scaffold13975.g26811"/>
</dbReference>
<proteinExistence type="predicted"/>
<feature type="transmembrane region" description="Helical" evidence="1">
    <location>
        <begin position="52"/>
        <end position="75"/>
    </location>
</feature>
<organism evidence="2 3">
    <name type="scientific">Acrobeloides nanus</name>
    <dbReference type="NCBI Taxonomy" id="290746"/>
    <lineage>
        <taxon>Eukaryota</taxon>
        <taxon>Metazoa</taxon>
        <taxon>Ecdysozoa</taxon>
        <taxon>Nematoda</taxon>
        <taxon>Chromadorea</taxon>
        <taxon>Rhabditida</taxon>
        <taxon>Tylenchina</taxon>
        <taxon>Cephalobomorpha</taxon>
        <taxon>Cephaloboidea</taxon>
        <taxon>Cephalobidae</taxon>
        <taxon>Acrobeloides</taxon>
    </lineage>
</organism>
<protein>
    <submittedName>
        <fullName evidence="3">Uncharacterized protein</fullName>
    </submittedName>
</protein>
<accession>A0A914CTV8</accession>
<name>A0A914CTV8_9BILA</name>
<dbReference type="Proteomes" id="UP000887540">
    <property type="component" value="Unplaced"/>
</dbReference>
<keyword evidence="2" id="KW-1185">Reference proteome</keyword>
<evidence type="ECO:0000313" key="2">
    <source>
        <dbReference type="Proteomes" id="UP000887540"/>
    </source>
</evidence>
<reference evidence="3" key="1">
    <citation type="submission" date="2022-11" db="UniProtKB">
        <authorList>
            <consortium name="WormBaseParasite"/>
        </authorList>
    </citation>
    <scope>IDENTIFICATION</scope>
</reference>
<sequence>MNLTLEDLQNLTIAKITNIVEYTILIVHLIFVPIIIFVILMNSKKIKIYRWYLINTVFWNAAAGVAAIFLGYSILNPGIIILFNSIFENAVNDLNIWYIVAEIYLFCYLNTGIGVALAVYYRLLILLNFLRVSAYMEKKKIMVPLYSSVLAIFILLIYYVMDVRRGYVLSEENYLEMYKRFPLLEEELRGRKFLCKI</sequence>
<keyword evidence="1" id="KW-0472">Membrane</keyword>
<evidence type="ECO:0000256" key="1">
    <source>
        <dbReference type="SAM" id="Phobius"/>
    </source>
</evidence>
<keyword evidence="1" id="KW-0812">Transmembrane</keyword>